<feature type="domain" description="ABC transmembrane type-1" evidence="13">
    <location>
        <begin position="993"/>
        <end position="1265"/>
    </location>
</feature>
<keyword evidence="4" id="KW-0677">Repeat</keyword>
<dbReference type="PANTHER" id="PTHR24223">
    <property type="entry name" value="ATP-BINDING CASSETTE SUB-FAMILY C"/>
    <property type="match status" value="1"/>
</dbReference>
<feature type="chain" id="PRO_5012982901" evidence="11">
    <location>
        <begin position="27"/>
        <end position="1560"/>
    </location>
</feature>
<dbReference type="PROSITE" id="PS50929">
    <property type="entry name" value="ABC_TM1F"/>
    <property type="match status" value="2"/>
</dbReference>
<keyword evidence="11" id="KW-0732">Signal</keyword>
<feature type="transmembrane region" description="Helical" evidence="10">
    <location>
        <begin position="1214"/>
        <end position="1231"/>
    </location>
</feature>
<gene>
    <name evidence="14" type="ORF">PYCCODRAFT_1370827</name>
</gene>
<feature type="transmembrane region" description="Helical" evidence="10">
    <location>
        <begin position="282"/>
        <end position="303"/>
    </location>
</feature>
<keyword evidence="14" id="KW-0378">Hydrolase</keyword>
<dbReference type="FunFam" id="3.40.50.300:FF:000838">
    <property type="entry name" value="ABC multidrug transporter (Eurofung)"/>
    <property type="match status" value="1"/>
</dbReference>
<evidence type="ECO:0000256" key="3">
    <source>
        <dbReference type="ARBA" id="ARBA00022692"/>
    </source>
</evidence>
<feature type="transmembrane region" description="Helical" evidence="10">
    <location>
        <begin position="1027"/>
        <end position="1050"/>
    </location>
</feature>
<feature type="transmembrane region" description="Helical" evidence="10">
    <location>
        <begin position="1243"/>
        <end position="1262"/>
    </location>
</feature>
<sequence length="1560" mass="173175">MWADSSWIPANCAALSALHLLVPVIARRAFYKEPEFGATCSVDLSELDIAELSYIQKRIRTLGSLTIFCLRMIQSLAILALLLLSFGQLSGVGHLGSRQAVANAPRGTGIQCVVYGYTWILSVFALFGNTRLNRVAFIHTSLLLAITWTVYMYRDVWPLATLDLSPADAAEGAVLWAKLCLLSLSGIFIPLFIPRKYIPINPKEPNQPSPEQTASLFSLLFYTYLESFIWRARRLSHVHLDMLPLLPDYDHLKNLVGRAFRVLDPMQTKSQRHLGLLLIRTFWFELCNLAAMSITAVIGAFAAPISINQLLQYLESGRTETPIKPWFWIAFLGFGRLFKDVSDQWFMYYTTRLSVRTQAILTELVFEHALRIRMKAGTPDNTSQLQVEVTREAESEEVSPYTTASSDTRTPDSGKGKAKSASNEGTSPKKVDVTQLDEAKETPHRHLVGRINNLVSSDLSNLEGVGTWATFISVESPFQIMLCIIFLYQILGWSALVGLVTMLITLPLPGWITKQIQGAHREKMRRTDSRVQTVTETLNVIRMIKLFGWEPRIAAQLDKKREEELVSVRRSQLLAMFINSCNNMLPILIMLSTFFTYTVIMKEELTASRVFSSMAVFDMLRIDLQASFSMIPKLVHAKVSLERISDFLRNTELIDEFEHARASDNTQTALNAIPEDRKGVIGIRHATFTWSKDGAPSRTLGGTRMRSFVLAIDEELIFRRGRINLIIGPTGAGKTSLLMALLGEMHYKPAGPDSYVSLPRDGGIAYAAQESWVQNDTIKNNILFGSLFDEVRYNKVLYQCALKRDLSLFNAGDETEVGEKGITLSGGQKARITLARAVYSNAEVLLLDDVLAALDVHTSRWIVDKCLKGDLLQGRTILLVTHNVAMASPIADFVVDMGSDGRILSQGSLESALARDSKLVNEVHGEGEELEKSELEIDAEKPDDAVPTQAAGKLMVAEEREEGHVGWSALKLFLGNMSNRPILFWLIYVSGHVLRQSLANLQTWYLGYWASQSETLSPKEVPAQHYLSIYTLLMALDMGAFACSVSYYVFGSLRAARVIHKQIVTSVLSTTLRWLDKTPTARIIARCTEDIGMVDNRVARATEAMTEVFVYMVLKVIAVIILSPIFIAPALIVSLASGLCANVFIKVQLAVKRELSNTKAPVLAHFGAAVSGITSVRAYGAQEAFKAEAYRRIDRYTRVAITHWNLSRWLATRINLIAVFFVTGLATYLTYASDLSASNTGFSLTMAAAFSGIINQMIRFFNEFEISGRLSRIQQYLLIEQEPKPTPEGVPPAYWPASGRLEVENLSARYSEDGPKVLRDVSFHVAAGERVGIVGRTGSGKASFPSLTLALLRCILTEGNVRYDGLPTEKMNLDALRSNITIIPQVPELLSGTLRQNLDPFSEHDDAVLNDALGSAGLFNLQDESDQSRITLDTHIAGGGANLSVGQRQILALARAIVRRSKLLILDEVTDKKPDYETDSIIQTSLRTELGKDVTLLTVAHRLQTIMDSDKIMVLDAGQIVEFGKPSELLKKEKGLLRSLVEESGDKEHLYAMARGASTA</sequence>
<dbReference type="SMART" id="SM00382">
    <property type="entry name" value="AAA"/>
    <property type="match status" value="2"/>
</dbReference>
<evidence type="ECO:0000256" key="5">
    <source>
        <dbReference type="ARBA" id="ARBA00022741"/>
    </source>
</evidence>
<dbReference type="EMBL" id="KZ084117">
    <property type="protein sequence ID" value="OSD00627.1"/>
    <property type="molecule type" value="Genomic_DNA"/>
</dbReference>
<dbReference type="Pfam" id="PF00664">
    <property type="entry name" value="ABC_membrane"/>
    <property type="match status" value="2"/>
</dbReference>
<dbReference type="InterPro" id="IPR036640">
    <property type="entry name" value="ABC1_TM_sf"/>
</dbReference>
<dbReference type="InterPro" id="IPR003439">
    <property type="entry name" value="ABC_transporter-like_ATP-bd"/>
</dbReference>
<evidence type="ECO:0000256" key="10">
    <source>
        <dbReference type="SAM" id="Phobius"/>
    </source>
</evidence>
<dbReference type="Gene3D" id="1.20.1560.10">
    <property type="entry name" value="ABC transporter type 1, transmembrane domain"/>
    <property type="match status" value="2"/>
</dbReference>
<dbReference type="Gene3D" id="3.40.50.300">
    <property type="entry name" value="P-loop containing nucleotide triphosphate hydrolases"/>
    <property type="match status" value="2"/>
</dbReference>
<dbReference type="STRING" id="1353009.A0A1Y2IHQ3"/>
<dbReference type="GO" id="GO:0016020">
    <property type="term" value="C:membrane"/>
    <property type="evidence" value="ECO:0007669"/>
    <property type="project" value="UniProtKB-SubCell"/>
</dbReference>
<dbReference type="CDD" id="cd03250">
    <property type="entry name" value="ABCC_MRP_domain1"/>
    <property type="match status" value="1"/>
</dbReference>
<feature type="region of interest" description="Disordered" evidence="9">
    <location>
        <begin position="381"/>
        <end position="437"/>
    </location>
</feature>
<dbReference type="PROSITE" id="PS00211">
    <property type="entry name" value="ABC_TRANSPORTER_1"/>
    <property type="match status" value="1"/>
</dbReference>
<keyword evidence="6" id="KW-0067">ATP-binding</keyword>
<dbReference type="InterPro" id="IPR017871">
    <property type="entry name" value="ABC_transporter-like_CS"/>
</dbReference>
<dbReference type="OrthoDB" id="6500128at2759"/>
<evidence type="ECO:0000256" key="7">
    <source>
        <dbReference type="ARBA" id="ARBA00022989"/>
    </source>
</evidence>
<evidence type="ECO:0000256" key="1">
    <source>
        <dbReference type="ARBA" id="ARBA00004141"/>
    </source>
</evidence>
<evidence type="ECO:0000256" key="8">
    <source>
        <dbReference type="ARBA" id="ARBA00023136"/>
    </source>
</evidence>
<reference evidence="14 15" key="1">
    <citation type="journal article" date="2015" name="Biotechnol. Biofuels">
        <title>Enhanced degradation of softwood versus hardwood by the white-rot fungus Pycnoporus coccineus.</title>
        <authorList>
            <person name="Couturier M."/>
            <person name="Navarro D."/>
            <person name="Chevret D."/>
            <person name="Henrissat B."/>
            <person name="Piumi F."/>
            <person name="Ruiz-Duenas F.J."/>
            <person name="Martinez A.T."/>
            <person name="Grigoriev I.V."/>
            <person name="Riley R."/>
            <person name="Lipzen A."/>
            <person name="Berrin J.G."/>
            <person name="Master E.R."/>
            <person name="Rosso M.N."/>
        </authorList>
    </citation>
    <scope>NUCLEOTIDE SEQUENCE [LARGE SCALE GENOMIC DNA]</scope>
    <source>
        <strain evidence="14 15">BRFM310</strain>
    </source>
</reference>
<evidence type="ECO:0000256" key="9">
    <source>
        <dbReference type="SAM" id="MobiDB-lite"/>
    </source>
</evidence>
<feature type="domain" description="ABC transporter" evidence="12">
    <location>
        <begin position="1301"/>
        <end position="1542"/>
    </location>
</feature>
<evidence type="ECO:0000313" key="14">
    <source>
        <dbReference type="EMBL" id="OSD00627.1"/>
    </source>
</evidence>
<keyword evidence="2" id="KW-0813">Transport</keyword>
<feature type="transmembrane region" description="Helical" evidence="10">
    <location>
        <begin position="573"/>
        <end position="600"/>
    </location>
</feature>
<feature type="domain" description="ABC transporter" evidence="12">
    <location>
        <begin position="683"/>
        <end position="925"/>
    </location>
</feature>
<feature type="transmembrane region" description="Helical" evidence="10">
    <location>
        <begin position="480"/>
        <end position="504"/>
    </location>
</feature>
<organism evidence="14 15">
    <name type="scientific">Trametes coccinea (strain BRFM310)</name>
    <name type="common">Pycnoporus coccineus</name>
    <dbReference type="NCBI Taxonomy" id="1353009"/>
    <lineage>
        <taxon>Eukaryota</taxon>
        <taxon>Fungi</taxon>
        <taxon>Dikarya</taxon>
        <taxon>Basidiomycota</taxon>
        <taxon>Agaricomycotina</taxon>
        <taxon>Agaricomycetes</taxon>
        <taxon>Polyporales</taxon>
        <taxon>Polyporaceae</taxon>
        <taxon>Trametes</taxon>
    </lineage>
</organism>
<evidence type="ECO:0000259" key="13">
    <source>
        <dbReference type="PROSITE" id="PS50929"/>
    </source>
</evidence>
<evidence type="ECO:0000313" key="15">
    <source>
        <dbReference type="Proteomes" id="UP000193067"/>
    </source>
</evidence>
<feature type="transmembrane region" description="Helical" evidence="10">
    <location>
        <begin position="135"/>
        <end position="153"/>
    </location>
</feature>
<dbReference type="CDD" id="cd18604">
    <property type="entry name" value="ABC_6TM_VMR1_D2_like"/>
    <property type="match status" value="1"/>
</dbReference>
<keyword evidence="8 10" id="KW-0472">Membrane</keyword>
<evidence type="ECO:0000256" key="4">
    <source>
        <dbReference type="ARBA" id="ARBA00022737"/>
    </source>
</evidence>
<keyword evidence="5" id="KW-0547">Nucleotide-binding</keyword>
<feature type="transmembrane region" description="Helical" evidence="10">
    <location>
        <begin position="1108"/>
        <end position="1126"/>
    </location>
</feature>
<feature type="transmembrane region" description="Helical" evidence="10">
    <location>
        <begin position="108"/>
        <end position="128"/>
    </location>
</feature>
<dbReference type="PROSITE" id="PS50893">
    <property type="entry name" value="ABC_TRANSPORTER_2"/>
    <property type="match status" value="2"/>
</dbReference>
<feature type="signal peptide" evidence="11">
    <location>
        <begin position="1"/>
        <end position="26"/>
    </location>
</feature>
<accession>A0A1Y2IHQ3</accession>
<evidence type="ECO:0000256" key="2">
    <source>
        <dbReference type="ARBA" id="ARBA00022448"/>
    </source>
</evidence>
<proteinExistence type="predicted"/>
<keyword evidence="15" id="KW-1185">Reference proteome</keyword>
<dbReference type="GO" id="GO:0016887">
    <property type="term" value="F:ATP hydrolysis activity"/>
    <property type="evidence" value="ECO:0007669"/>
    <property type="project" value="InterPro"/>
</dbReference>
<name>A0A1Y2IHQ3_TRAC3</name>
<dbReference type="CDD" id="cd18596">
    <property type="entry name" value="ABC_6TM_VMR1_D1_like"/>
    <property type="match status" value="1"/>
</dbReference>
<dbReference type="GO" id="GO:0005524">
    <property type="term" value="F:ATP binding"/>
    <property type="evidence" value="ECO:0007669"/>
    <property type="project" value="UniProtKB-KW"/>
</dbReference>
<feature type="transmembrane region" description="Helical" evidence="10">
    <location>
        <begin position="173"/>
        <end position="193"/>
    </location>
</feature>
<feature type="domain" description="ABC transmembrane type-1" evidence="13">
    <location>
        <begin position="289"/>
        <end position="636"/>
    </location>
</feature>
<keyword evidence="3 10" id="KW-0812">Transmembrane</keyword>
<feature type="compositionally biased region" description="Basic and acidic residues" evidence="9">
    <location>
        <begin position="427"/>
        <end position="437"/>
    </location>
</feature>
<dbReference type="CDD" id="cd03244">
    <property type="entry name" value="ABCC_MRP_domain2"/>
    <property type="match status" value="1"/>
</dbReference>
<protein>
    <submittedName>
        <fullName evidence="14">p-loop containing nucleoside triphosphate hydrolase protein</fullName>
    </submittedName>
</protein>
<feature type="transmembrane region" description="Helical" evidence="10">
    <location>
        <begin position="65"/>
        <end position="88"/>
    </location>
</feature>
<evidence type="ECO:0000256" key="11">
    <source>
        <dbReference type="SAM" id="SignalP"/>
    </source>
</evidence>
<dbReference type="InterPro" id="IPR003593">
    <property type="entry name" value="AAA+_ATPase"/>
</dbReference>
<evidence type="ECO:0000256" key="6">
    <source>
        <dbReference type="ARBA" id="ARBA00022840"/>
    </source>
</evidence>
<dbReference type="FunFam" id="1.20.1560.10:FF:000013">
    <property type="entry name" value="ABC transporter C family member 2"/>
    <property type="match status" value="1"/>
</dbReference>
<keyword evidence="7 10" id="KW-1133">Transmembrane helix</keyword>
<dbReference type="SUPFAM" id="SSF52540">
    <property type="entry name" value="P-loop containing nucleoside triphosphate hydrolases"/>
    <property type="match status" value="2"/>
</dbReference>
<dbReference type="PANTHER" id="PTHR24223:SF356">
    <property type="entry name" value="ATP-BINDING CASSETTE TRANSPORTER ABC4"/>
    <property type="match status" value="1"/>
</dbReference>
<dbReference type="Proteomes" id="UP000193067">
    <property type="component" value="Unassembled WGS sequence"/>
</dbReference>
<dbReference type="SUPFAM" id="SSF90123">
    <property type="entry name" value="ABC transporter transmembrane region"/>
    <property type="match status" value="2"/>
</dbReference>
<dbReference type="InterPro" id="IPR011527">
    <property type="entry name" value="ABC1_TM_dom"/>
</dbReference>
<dbReference type="GO" id="GO:0140359">
    <property type="term" value="F:ABC-type transporter activity"/>
    <property type="evidence" value="ECO:0007669"/>
    <property type="project" value="InterPro"/>
</dbReference>
<dbReference type="InterPro" id="IPR050173">
    <property type="entry name" value="ABC_transporter_C-like"/>
</dbReference>
<dbReference type="InterPro" id="IPR027417">
    <property type="entry name" value="P-loop_NTPase"/>
</dbReference>
<comment type="subcellular location">
    <subcellularLocation>
        <location evidence="1">Membrane</location>
        <topology evidence="1">Multi-pass membrane protein</topology>
    </subcellularLocation>
</comment>
<evidence type="ECO:0000259" key="12">
    <source>
        <dbReference type="PROSITE" id="PS50893"/>
    </source>
</evidence>
<dbReference type="Pfam" id="PF00005">
    <property type="entry name" value="ABC_tran"/>
    <property type="match status" value="2"/>
</dbReference>